<reference evidence="1" key="1">
    <citation type="submission" date="2020-02" db="EMBL/GenBank/DDBJ databases">
        <authorList>
            <person name="Palmer J.M."/>
        </authorList>
    </citation>
    <scope>NUCLEOTIDE SEQUENCE</scope>
    <source>
        <strain evidence="1">EPUS1.4</strain>
        <tissue evidence="1">Thallus</tissue>
    </source>
</reference>
<evidence type="ECO:0000313" key="2">
    <source>
        <dbReference type="Proteomes" id="UP000606974"/>
    </source>
</evidence>
<comment type="caution">
    <text evidence="1">The sequence shown here is derived from an EMBL/GenBank/DDBJ whole genome shotgun (WGS) entry which is preliminary data.</text>
</comment>
<name>A0A8H7E4H1_9EURO</name>
<gene>
    <name evidence="1" type="ORF">GJ744_008447</name>
</gene>
<protein>
    <recommendedName>
        <fullName evidence="3">Fungal STAND N-terminal Goodbye domain-containing protein</fullName>
    </recommendedName>
</protein>
<dbReference type="Proteomes" id="UP000606974">
    <property type="component" value="Unassembled WGS sequence"/>
</dbReference>
<dbReference type="OrthoDB" id="21416at2759"/>
<proteinExistence type="predicted"/>
<evidence type="ECO:0000313" key="1">
    <source>
        <dbReference type="EMBL" id="KAF7509052.1"/>
    </source>
</evidence>
<dbReference type="EMBL" id="JAACFV010000046">
    <property type="protein sequence ID" value="KAF7509052.1"/>
    <property type="molecule type" value="Genomic_DNA"/>
</dbReference>
<sequence>MTAAGSNPFALAIESFILDIKRDEDTRSPFYKEVLTQISNGSAVQSKRSEDSLAAFILDLERKQRRDSKTLWIAEKLQPLMSGLTQYMNVFDLTIQAAPCAAVVLYGGARLILQLGQNFYSCFDTVLTIMEDVGHLLQCY</sequence>
<evidence type="ECO:0008006" key="3">
    <source>
        <dbReference type="Google" id="ProtNLM"/>
    </source>
</evidence>
<organism evidence="1 2">
    <name type="scientific">Endocarpon pusillum</name>
    <dbReference type="NCBI Taxonomy" id="364733"/>
    <lineage>
        <taxon>Eukaryota</taxon>
        <taxon>Fungi</taxon>
        <taxon>Dikarya</taxon>
        <taxon>Ascomycota</taxon>
        <taxon>Pezizomycotina</taxon>
        <taxon>Eurotiomycetes</taxon>
        <taxon>Chaetothyriomycetidae</taxon>
        <taxon>Verrucariales</taxon>
        <taxon>Verrucariaceae</taxon>
        <taxon>Endocarpon</taxon>
    </lineage>
</organism>
<accession>A0A8H7E4H1</accession>
<keyword evidence="2" id="KW-1185">Reference proteome</keyword>
<dbReference type="AlphaFoldDB" id="A0A8H7E4H1"/>